<protein>
    <submittedName>
        <fullName evidence="2">Uncharacterized protein</fullName>
    </submittedName>
</protein>
<gene>
    <name evidence="2" type="ORF">LIER_41669</name>
</gene>
<evidence type="ECO:0000313" key="3">
    <source>
        <dbReference type="Proteomes" id="UP001454036"/>
    </source>
</evidence>
<reference evidence="2 3" key="1">
    <citation type="submission" date="2024-01" db="EMBL/GenBank/DDBJ databases">
        <title>The complete chloroplast genome sequence of Lithospermum erythrorhizon: insights into the phylogenetic relationship among Boraginaceae species and the maternal lineages of purple gromwells.</title>
        <authorList>
            <person name="Okada T."/>
            <person name="Watanabe K."/>
        </authorList>
    </citation>
    <scope>NUCLEOTIDE SEQUENCE [LARGE SCALE GENOMIC DNA]</scope>
</reference>
<evidence type="ECO:0000313" key="2">
    <source>
        <dbReference type="EMBL" id="GAA0174135.1"/>
    </source>
</evidence>
<dbReference type="Proteomes" id="UP001454036">
    <property type="component" value="Unassembled WGS sequence"/>
</dbReference>
<comment type="caution">
    <text evidence="2">The sequence shown here is derived from an EMBL/GenBank/DDBJ whole genome shotgun (WGS) entry which is preliminary data.</text>
</comment>
<feature type="region of interest" description="Disordered" evidence="1">
    <location>
        <begin position="143"/>
        <end position="174"/>
    </location>
</feature>
<sequence length="174" mass="20074">MWTFEWPIHRSLTDCYKSGVRIVWLKIWLEERFSRKKLLIYRLQLRFWWAVLKVYLILEEENTERPLGDPQSKDPQPNGPMSLQAEGSVKTQLATGNSDIHNEALAQFYFKSNFCSSVKGKAQILKPQSKKLHHPYQAAKRFASSSKKLAISNGEGEKENTTSTSMEGSEQPRL</sequence>
<dbReference type="AlphaFoldDB" id="A0AAV3RE47"/>
<keyword evidence="3" id="KW-1185">Reference proteome</keyword>
<feature type="region of interest" description="Disordered" evidence="1">
    <location>
        <begin position="65"/>
        <end position="92"/>
    </location>
</feature>
<evidence type="ECO:0000256" key="1">
    <source>
        <dbReference type="SAM" id="MobiDB-lite"/>
    </source>
</evidence>
<accession>A0AAV3RE47</accession>
<dbReference type="EMBL" id="BAABME010026569">
    <property type="protein sequence ID" value="GAA0174135.1"/>
    <property type="molecule type" value="Genomic_DNA"/>
</dbReference>
<proteinExistence type="predicted"/>
<name>A0AAV3RE47_LITER</name>
<organism evidence="2 3">
    <name type="scientific">Lithospermum erythrorhizon</name>
    <name type="common">Purple gromwell</name>
    <name type="synonym">Lithospermum officinale var. erythrorhizon</name>
    <dbReference type="NCBI Taxonomy" id="34254"/>
    <lineage>
        <taxon>Eukaryota</taxon>
        <taxon>Viridiplantae</taxon>
        <taxon>Streptophyta</taxon>
        <taxon>Embryophyta</taxon>
        <taxon>Tracheophyta</taxon>
        <taxon>Spermatophyta</taxon>
        <taxon>Magnoliopsida</taxon>
        <taxon>eudicotyledons</taxon>
        <taxon>Gunneridae</taxon>
        <taxon>Pentapetalae</taxon>
        <taxon>asterids</taxon>
        <taxon>lamiids</taxon>
        <taxon>Boraginales</taxon>
        <taxon>Boraginaceae</taxon>
        <taxon>Boraginoideae</taxon>
        <taxon>Lithospermeae</taxon>
        <taxon>Lithospermum</taxon>
    </lineage>
</organism>